<dbReference type="AlphaFoldDB" id="A0A6G8Q7S6"/>
<protein>
    <submittedName>
        <fullName evidence="1">Uncharacterized protein</fullName>
    </submittedName>
</protein>
<accession>A0A6G8Q7S6</accession>
<keyword evidence="2" id="KW-1185">Reference proteome</keyword>
<gene>
    <name evidence="1" type="ORF">GBA63_07460</name>
</gene>
<sequence>MDRATQYLEDKISEMDRSTKLFENAMKRRPVADNYEETAEQALVRLRAKHRPPKAITDQDVAAQALADYGGK</sequence>
<evidence type="ECO:0000313" key="1">
    <source>
        <dbReference type="EMBL" id="QIN82499.1"/>
    </source>
</evidence>
<dbReference type="KEGG" id="rub:GBA63_07460"/>
<evidence type="ECO:0000313" key="2">
    <source>
        <dbReference type="Proteomes" id="UP000501452"/>
    </source>
</evidence>
<organism evidence="1 2">
    <name type="scientific">Rubrobacter tropicus</name>
    <dbReference type="NCBI Taxonomy" id="2653851"/>
    <lineage>
        <taxon>Bacteria</taxon>
        <taxon>Bacillati</taxon>
        <taxon>Actinomycetota</taxon>
        <taxon>Rubrobacteria</taxon>
        <taxon>Rubrobacterales</taxon>
        <taxon>Rubrobacteraceae</taxon>
        <taxon>Rubrobacter</taxon>
    </lineage>
</organism>
<name>A0A6G8Q7S6_9ACTN</name>
<dbReference type="RefSeq" id="WP_166174902.1">
    <property type="nucleotide sequence ID" value="NZ_CP045119.1"/>
</dbReference>
<dbReference type="EMBL" id="CP045119">
    <property type="protein sequence ID" value="QIN82499.1"/>
    <property type="molecule type" value="Genomic_DNA"/>
</dbReference>
<dbReference type="Proteomes" id="UP000501452">
    <property type="component" value="Chromosome"/>
</dbReference>
<proteinExistence type="predicted"/>
<reference evidence="1 2" key="1">
    <citation type="submission" date="2019-10" db="EMBL/GenBank/DDBJ databases">
        <title>Rubrobacter sp nov SCSIO 52090 isolated from a deep-sea sediment in the South China Sea.</title>
        <authorList>
            <person name="Chen R.W."/>
        </authorList>
    </citation>
    <scope>NUCLEOTIDE SEQUENCE [LARGE SCALE GENOMIC DNA]</scope>
    <source>
        <strain evidence="1 2">SCSIO 52909</strain>
    </source>
</reference>